<dbReference type="EMBL" id="QKYT01000168">
    <property type="protein sequence ID" value="RIA90893.1"/>
    <property type="molecule type" value="Genomic_DNA"/>
</dbReference>
<keyword evidence="2" id="KW-1185">Reference proteome</keyword>
<dbReference type="AlphaFoldDB" id="A0A397SY41"/>
<dbReference type="Proteomes" id="UP000265703">
    <property type="component" value="Unassembled WGS sequence"/>
</dbReference>
<name>A0A397SY41_9GLOM</name>
<evidence type="ECO:0000313" key="1">
    <source>
        <dbReference type="EMBL" id="RIA90893.1"/>
    </source>
</evidence>
<reference evidence="1 2" key="1">
    <citation type="submission" date="2018-06" db="EMBL/GenBank/DDBJ databases">
        <title>Comparative genomics reveals the genomic features of Rhizophagus irregularis, R. cerebriforme, R. diaphanum and Gigaspora rosea, and their symbiotic lifestyle signature.</title>
        <authorList>
            <person name="Morin E."/>
            <person name="San Clemente H."/>
            <person name="Chen E.C.H."/>
            <person name="De La Providencia I."/>
            <person name="Hainaut M."/>
            <person name="Kuo A."/>
            <person name="Kohler A."/>
            <person name="Murat C."/>
            <person name="Tang N."/>
            <person name="Roy S."/>
            <person name="Loubradou J."/>
            <person name="Henrissat B."/>
            <person name="Grigoriev I.V."/>
            <person name="Corradi N."/>
            <person name="Roux C."/>
            <person name="Martin F.M."/>
        </authorList>
    </citation>
    <scope>NUCLEOTIDE SEQUENCE [LARGE SCALE GENOMIC DNA]</scope>
    <source>
        <strain evidence="1 2">DAOM 227022</strain>
    </source>
</reference>
<evidence type="ECO:0000313" key="2">
    <source>
        <dbReference type="Proteomes" id="UP000265703"/>
    </source>
</evidence>
<protein>
    <recommendedName>
        <fullName evidence="3">Rad9-domain-containing protein</fullName>
    </recommendedName>
</protein>
<accession>A0A397SY41</accession>
<gene>
    <name evidence="1" type="ORF">C1645_805507</name>
</gene>
<organism evidence="1 2">
    <name type="scientific">Glomus cerebriforme</name>
    <dbReference type="NCBI Taxonomy" id="658196"/>
    <lineage>
        <taxon>Eukaryota</taxon>
        <taxon>Fungi</taxon>
        <taxon>Fungi incertae sedis</taxon>
        <taxon>Mucoromycota</taxon>
        <taxon>Glomeromycotina</taxon>
        <taxon>Glomeromycetes</taxon>
        <taxon>Glomerales</taxon>
        <taxon>Glomeraceae</taxon>
        <taxon>Glomus</taxon>
    </lineage>
</organism>
<proteinExistence type="predicted"/>
<evidence type="ECO:0008006" key="3">
    <source>
        <dbReference type="Google" id="ProtNLM"/>
    </source>
</evidence>
<dbReference type="OrthoDB" id="2343639at2759"/>
<dbReference type="Gene3D" id="3.70.10.10">
    <property type="match status" value="1"/>
</dbReference>
<comment type="caution">
    <text evidence="1">The sequence shown here is derived from an EMBL/GenBank/DDBJ whole genome shotgun (WGS) entry which is preliminary data.</text>
</comment>
<sequence>MPIQTFSAKVVEFKLAIFYKLMQELSRGNDELTFIVYRDKLVIKPTSTSTLNILVTLSLKLFDSFQMERPKMYTIFSSSIRDIFSRTTMDLSSLRIIIEESNSLSEENLMIFEIYRKMRSIQSRYNVYCTKISDGISEFVPLNEDLLSEENHWSIDSKNLKKNHWPNYYKNDNVRFFFGLDSLGVSNIISNDSFLSESRYVIQKKEFVNYDVTNPIDIRINRKSFEKMMQLAYSLKCNLNAHFSDKDSDDKYQPQPFYLCGEVERYIKFEGKIFGSHIEYGNRPERPLHREIVSALNAPNQINPNTNDNNEIEYPVAEGFRQPANAGFSSSYSSVPTADENYMPVAGYSTTTLVNGNVNTRNPYMRNPMGYTYDNNHFNVNRINSGNREFSTVSNMSSFQDDNKNNNTVSYYEPSSYGTGSDLSLIPDEEISKRLETVKFDDNRVSGMKRSFSETGSEIMEGTSKRYLSGDNKNNDEPKIIRSLKFLSQD</sequence>